<evidence type="ECO:0000313" key="3">
    <source>
        <dbReference type="Proteomes" id="UP001551482"/>
    </source>
</evidence>
<feature type="transmembrane region" description="Helical" evidence="1">
    <location>
        <begin position="16"/>
        <end position="41"/>
    </location>
</feature>
<gene>
    <name evidence="2" type="ORF">AB0C36_02840</name>
</gene>
<sequence>MALGAVRHRIGSGVAVLWPGVVLLPAAAAVAALAVPGAFAGGETRPWRRRREAARAAAATAREAAGEAFLRLDTAQRDLRISLETVRAVEPSDASAEALRRFEALNDLVDEASAAYIGVMDRHPLDSEDLDTTDYDAARRELEAVARRLDEVGKELERFGESVGPMIARADVALSQLPPKTEHARQMVRAAEAAVQVAVREGLASAAYEQRLAAVHADLAELDKGASVHGVGGTLELAAKVTATAQTLYEEADRLPRLRDDVTKRLSSLRTRAQAVASRADSLEPALSRLRQGYSAACWTDLEGTGAAVARAVEVAGTRIDEAGAAANGREWADAVSRLATARAALNNADEAMAAVHDRLRDLDEVARDPDAEIERTRFALRDAQRLAVGARAAAEEKYARSLDALVYRLEAVGGQVDAPHPDWWSFLTETRAIRAEVGRVVQQIRDDRAGGQA</sequence>
<keyword evidence="1" id="KW-0472">Membrane</keyword>
<comment type="caution">
    <text evidence="2">The sequence shown here is derived from an EMBL/GenBank/DDBJ whole genome shotgun (WGS) entry which is preliminary data.</text>
</comment>
<evidence type="ECO:0000313" key="2">
    <source>
        <dbReference type="EMBL" id="MEU8132422.1"/>
    </source>
</evidence>
<dbReference type="EMBL" id="JBEZFP010000004">
    <property type="protein sequence ID" value="MEU8132422.1"/>
    <property type="molecule type" value="Genomic_DNA"/>
</dbReference>
<evidence type="ECO:0000256" key="1">
    <source>
        <dbReference type="SAM" id="Phobius"/>
    </source>
</evidence>
<proteinExistence type="predicted"/>
<organism evidence="2 3">
    <name type="scientific">Streptodolium elevatio</name>
    <dbReference type="NCBI Taxonomy" id="3157996"/>
    <lineage>
        <taxon>Bacteria</taxon>
        <taxon>Bacillati</taxon>
        <taxon>Actinomycetota</taxon>
        <taxon>Actinomycetes</taxon>
        <taxon>Kitasatosporales</taxon>
        <taxon>Streptomycetaceae</taxon>
        <taxon>Streptodolium</taxon>
    </lineage>
</organism>
<reference evidence="2 3" key="1">
    <citation type="submission" date="2024-06" db="EMBL/GenBank/DDBJ databases">
        <title>The Natural Products Discovery Center: Release of the First 8490 Sequenced Strains for Exploring Actinobacteria Biosynthetic Diversity.</title>
        <authorList>
            <person name="Kalkreuter E."/>
            <person name="Kautsar S.A."/>
            <person name="Yang D."/>
            <person name="Bader C.D."/>
            <person name="Teijaro C.N."/>
            <person name="Fluegel L."/>
            <person name="Davis C.M."/>
            <person name="Simpson J.R."/>
            <person name="Lauterbach L."/>
            <person name="Steele A.D."/>
            <person name="Gui C."/>
            <person name="Meng S."/>
            <person name="Li G."/>
            <person name="Viehrig K."/>
            <person name="Ye F."/>
            <person name="Su P."/>
            <person name="Kiefer A.F."/>
            <person name="Nichols A."/>
            <person name="Cepeda A.J."/>
            <person name="Yan W."/>
            <person name="Fan B."/>
            <person name="Jiang Y."/>
            <person name="Adhikari A."/>
            <person name="Zheng C.-J."/>
            <person name="Schuster L."/>
            <person name="Cowan T.M."/>
            <person name="Smanski M.J."/>
            <person name="Chevrette M.G."/>
            <person name="De Carvalho L.P.S."/>
            <person name="Shen B."/>
        </authorList>
    </citation>
    <scope>NUCLEOTIDE SEQUENCE [LARGE SCALE GENOMIC DNA]</scope>
    <source>
        <strain evidence="2 3">NPDC048946</strain>
    </source>
</reference>
<keyword evidence="3" id="KW-1185">Reference proteome</keyword>
<evidence type="ECO:0008006" key="4">
    <source>
        <dbReference type="Google" id="ProtNLM"/>
    </source>
</evidence>
<accession>A0ABV3D9K8</accession>
<keyword evidence="1" id="KW-0812">Transmembrane</keyword>
<protein>
    <recommendedName>
        <fullName evidence="4">Septation ring formation regulator EzrA</fullName>
    </recommendedName>
</protein>
<name>A0ABV3D9K8_9ACTN</name>
<keyword evidence="1" id="KW-1133">Transmembrane helix</keyword>
<dbReference type="RefSeq" id="WP_358348211.1">
    <property type="nucleotide sequence ID" value="NZ_JBEZFP010000004.1"/>
</dbReference>
<dbReference type="Proteomes" id="UP001551482">
    <property type="component" value="Unassembled WGS sequence"/>
</dbReference>